<evidence type="ECO:0000256" key="15">
    <source>
        <dbReference type="SAM" id="Phobius"/>
    </source>
</evidence>
<evidence type="ECO:0000256" key="4">
    <source>
        <dbReference type="ARBA" id="ARBA00020268"/>
    </source>
</evidence>
<dbReference type="EMBL" id="DXEU01000019">
    <property type="protein sequence ID" value="HIX51348.1"/>
    <property type="molecule type" value="Genomic_DNA"/>
</dbReference>
<evidence type="ECO:0000256" key="3">
    <source>
        <dbReference type="ARBA" id="ARBA00008417"/>
    </source>
</evidence>
<feature type="transmembrane region" description="Helical" evidence="15">
    <location>
        <begin position="47"/>
        <end position="72"/>
    </location>
</feature>
<dbReference type="GO" id="GO:0042910">
    <property type="term" value="F:xenobiotic transmembrane transporter activity"/>
    <property type="evidence" value="ECO:0007669"/>
    <property type="project" value="InterPro"/>
</dbReference>
<keyword evidence="10 15" id="KW-1133">Transmembrane helix</keyword>
<keyword evidence="9 15" id="KW-0812">Transmembrane</keyword>
<name>A0A9D1W2J6_9FIRM</name>
<dbReference type="AlphaFoldDB" id="A0A9D1W2J6"/>
<comment type="subcellular location">
    <subcellularLocation>
        <location evidence="2">Cell membrane</location>
        <topology evidence="2">Multi-pass membrane protein</topology>
    </subcellularLocation>
</comment>
<evidence type="ECO:0000256" key="2">
    <source>
        <dbReference type="ARBA" id="ARBA00004651"/>
    </source>
</evidence>
<evidence type="ECO:0000256" key="10">
    <source>
        <dbReference type="ARBA" id="ARBA00022989"/>
    </source>
</evidence>
<dbReference type="InterPro" id="IPR050222">
    <property type="entry name" value="MATE_MdtK"/>
</dbReference>
<comment type="function">
    <text evidence="1">Multidrug efflux pump.</text>
</comment>
<dbReference type="InterPro" id="IPR045070">
    <property type="entry name" value="MATE_MepA-like"/>
</dbReference>
<comment type="caution">
    <text evidence="16">The sequence shown here is derived from an EMBL/GenBank/DDBJ whole genome shotgun (WGS) entry which is preliminary data.</text>
</comment>
<evidence type="ECO:0000256" key="9">
    <source>
        <dbReference type="ARBA" id="ARBA00022692"/>
    </source>
</evidence>
<evidence type="ECO:0000256" key="12">
    <source>
        <dbReference type="ARBA" id="ARBA00023136"/>
    </source>
</evidence>
<evidence type="ECO:0000256" key="5">
    <source>
        <dbReference type="ARBA" id="ARBA00022106"/>
    </source>
</evidence>
<feature type="transmembrane region" description="Helical" evidence="15">
    <location>
        <begin position="237"/>
        <end position="264"/>
    </location>
</feature>
<dbReference type="Proteomes" id="UP000886780">
    <property type="component" value="Unassembled WGS sequence"/>
</dbReference>
<evidence type="ECO:0000256" key="14">
    <source>
        <dbReference type="ARBA" id="ARBA00031636"/>
    </source>
</evidence>
<evidence type="ECO:0000256" key="13">
    <source>
        <dbReference type="ARBA" id="ARBA00023251"/>
    </source>
</evidence>
<reference evidence="16" key="2">
    <citation type="submission" date="2021-04" db="EMBL/GenBank/DDBJ databases">
        <authorList>
            <person name="Gilroy R."/>
        </authorList>
    </citation>
    <scope>NUCLEOTIDE SEQUENCE</scope>
    <source>
        <strain evidence="16">ChiGjej4B4-12881</strain>
    </source>
</reference>
<keyword evidence="6" id="KW-0813">Transport</keyword>
<accession>A0A9D1W2J6</accession>
<feature type="transmembrane region" description="Helical" evidence="15">
    <location>
        <begin position="195"/>
        <end position="216"/>
    </location>
</feature>
<dbReference type="PANTHER" id="PTHR43298:SF2">
    <property type="entry name" value="FMN_FAD EXPORTER YEEO-RELATED"/>
    <property type="match status" value="1"/>
</dbReference>
<feature type="transmembrane region" description="Helical" evidence="15">
    <location>
        <begin position="136"/>
        <end position="157"/>
    </location>
</feature>
<dbReference type="InterPro" id="IPR002528">
    <property type="entry name" value="MATE_fam"/>
</dbReference>
<feature type="transmembrane region" description="Helical" evidence="15">
    <location>
        <begin position="93"/>
        <end position="116"/>
    </location>
</feature>
<proteinExistence type="inferred from homology"/>
<dbReference type="PIRSF" id="PIRSF006603">
    <property type="entry name" value="DinF"/>
    <property type="match status" value="1"/>
</dbReference>
<feature type="transmembrane region" description="Helical" evidence="15">
    <location>
        <begin position="14"/>
        <end position="35"/>
    </location>
</feature>
<protein>
    <recommendedName>
        <fullName evidence="5">Multidrug export protein MepA</fullName>
    </recommendedName>
    <alternativeName>
        <fullName evidence="14">Multidrug-efflux transporter</fullName>
    </alternativeName>
    <alternativeName>
        <fullName evidence="4">Probable multidrug resistance protein NorM</fullName>
    </alternativeName>
</protein>
<evidence type="ECO:0000256" key="6">
    <source>
        <dbReference type="ARBA" id="ARBA00022448"/>
    </source>
</evidence>
<evidence type="ECO:0000256" key="11">
    <source>
        <dbReference type="ARBA" id="ARBA00023065"/>
    </source>
</evidence>
<dbReference type="GO" id="GO:0015297">
    <property type="term" value="F:antiporter activity"/>
    <property type="evidence" value="ECO:0007669"/>
    <property type="project" value="UniProtKB-KW"/>
</dbReference>
<dbReference type="CDD" id="cd13143">
    <property type="entry name" value="MATE_MepA_like"/>
    <property type="match status" value="1"/>
</dbReference>
<dbReference type="GO" id="GO:0005886">
    <property type="term" value="C:plasma membrane"/>
    <property type="evidence" value="ECO:0007669"/>
    <property type="project" value="UniProtKB-SubCell"/>
</dbReference>
<gene>
    <name evidence="16" type="ORF">IAA28_00920</name>
</gene>
<evidence type="ECO:0000256" key="8">
    <source>
        <dbReference type="ARBA" id="ARBA00022475"/>
    </source>
</evidence>
<sequence length="446" mass="49454">MRDERLRTENPRKLLTELAIPAICAQIVTLLYNTVDRFFIGRMENGTIAMAGIGLCVPITMVLTGLSSLFGRGGAPLAAISLGKGDREEAEDFLGNSFMGLILFSLAVMAVGLIFLEPMLILFGASENTLPYAADYLRIYLLGTLFVQITVGMNYFITTQGFAKTAMVTTMLGAVLNVVLDPLFMFVFGMGIAGAALATVLAQMVSCAFVLWFLLGKRTQIRLRVKKLRLKRAPFQRVMALGASPFFMSTSEGIMQICFNVQMLKYGGDLAVSAMTILFSMFQFVNLPLTGVAQGSQPIISFNYGAKEYGRMRETLKYAMRVCLAFSLCTTTLMMLFPSFFIRLFNSDPELVELGSKMLRVYICGCFFIGANSLYQQTYTSMGEGKMSFFFAFFRKVILLIPLLYILPSIFPWGVFAVALAEPVSDLTTTLCNKLYFGRFMKKKLG</sequence>
<keyword evidence="7" id="KW-0050">Antiport</keyword>
<comment type="similarity">
    <text evidence="3">Belongs to the multi antimicrobial extrusion (MATE) (TC 2.A.66.1) family. MepA subfamily.</text>
</comment>
<feature type="transmembrane region" description="Helical" evidence="15">
    <location>
        <begin position="169"/>
        <end position="189"/>
    </location>
</feature>
<evidence type="ECO:0000313" key="16">
    <source>
        <dbReference type="EMBL" id="HIX51348.1"/>
    </source>
</evidence>
<feature type="transmembrane region" description="Helical" evidence="15">
    <location>
        <begin position="358"/>
        <end position="375"/>
    </location>
</feature>
<reference evidence="16" key="1">
    <citation type="journal article" date="2021" name="PeerJ">
        <title>Extensive microbial diversity within the chicken gut microbiome revealed by metagenomics and culture.</title>
        <authorList>
            <person name="Gilroy R."/>
            <person name="Ravi A."/>
            <person name="Getino M."/>
            <person name="Pursley I."/>
            <person name="Horton D.L."/>
            <person name="Alikhan N.F."/>
            <person name="Baker D."/>
            <person name="Gharbi K."/>
            <person name="Hall N."/>
            <person name="Watson M."/>
            <person name="Adriaenssens E.M."/>
            <person name="Foster-Nyarko E."/>
            <person name="Jarju S."/>
            <person name="Secka A."/>
            <person name="Antonio M."/>
            <person name="Oren A."/>
            <person name="Chaudhuri R.R."/>
            <person name="La Ragione R."/>
            <person name="Hildebrand F."/>
            <person name="Pallen M.J."/>
        </authorList>
    </citation>
    <scope>NUCLEOTIDE SEQUENCE</scope>
    <source>
        <strain evidence="16">ChiGjej4B4-12881</strain>
    </source>
</reference>
<keyword evidence="8" id="KW-1003">Cell membrane</keyword>
<dbReference type="InterPro" id="IPR048279">
    <property type="entry name" value="MdtK-like"/>
</dbReference>
<dbReference type="Pfam" id="PF01554">
    <property type="entry name" value="MatE"/>
    <property type="match status" value="2"/>
</dbReference>
<evidence type="ECO:0000313" key="17">
    <source>
        <dbReference type="Proteomes" id="UP000886780"/>
    </source>
</evidence>
<dbReference type="PANTHER" id="PTHR43298">
    <property type="entry name" value="MULTIDRUG RESISTANCE PROTEIN NORM-RELATED"/>
    <property type="match status" value="1"/>
</dbReference>
<dbReference type="NCBIfam" id="TIGR00797">
    <property type="entry name" value="matE"/>
    <property type="match status" value="1"/>
</dbReference>
<keyword evidence="13" id="KW-0046">Antibiotic resistance</keyword>
<evidence type="ECO:0000256" key="1">
    <source>
        <dbReference type="ARBA" id="ARBA00003408"/>
    </source>
</evidence>
<keyword evidence="12 15" id="KW-0472">Membrane</keyword>
<organism evidence="16 17">
    <name type="scientific">Candidatus Lachnoclostridium stercoripullorum</name>
    <dbReference type="NCBI Taxonomy" id="2838635"/>
    <lineage>
        <taxon>Bacteria</taxon>
        <taxon>Bacillati</taxon>
        <taxon>Bacillota</taxon>
        <taxon>Clostridia</taxon>
        <taxon>Lachnospirales</taxon>
        <taxon>Lachnospiraceae</taxon>
    </lineage>
</organism>
<evidence type="ECO:0000256" key="7">
    <source>
        <dbReference type="ARBA" id="ARBA00022449"/>
    </source>
</evidence>
<keyword evidence="11" id="KW-0406">Ion transport</keyword>
<dbReference type="GO" id="GO:0006811">
    <property type="term" value="P:monoatomic ion transport"/>
    <property type="evidence" value="ECO:0007669"/>
    <property type="project" value="UniProtKB-KW"/>
</dbReference>
<dbReference type="GO" id="GO:0046677">
    <property type="term" value="P:response to antibiotic"/>
    <property type="evidence" value="ECO:0007669"/>
    <property type="project" value="UniProtKB-KW"/>
</dbReference>
<feature type="transmembrane region" description="Helical" evidence="15">
    <location>
        <begin position="318"/>
        <end position="338"/>
    </location>
</feature>